<dbReference type="Gene3D" id="2.80.10.50">
    <property type="match status" value="1"/>
</dbReference>
<dbReference type="GeneTree" id="ENSGT00940000167425"/>
<name>A0A8C9RXS7_SCLFO</name>
<gene>
    <name evidence="4" type="primary">LOC108923927</name>
</gene>
<reference evidence="4" key="3">
    <citation type="submission" date="2025-09" db="UniProtKB">
        <authorList>
            <consortium name="Ensembl"/>
        </authorList>
    </citation>
    <scope>IDENTIFICATION</scope>
</reference>
<reference evidence="4 5" key="1">
    <citation type="submission" date="2019-04" db="EMBL/GenBank/DDBJ databases">
        <authorList>
            <consortium name="Wellcome Sanger Institute Data Sharing"/>
        </authorList>
    </citation>
    <scope>NUCLEOTIDE SEQUENCE [LARGE SCALE GENOMIC DNA]</scope>
</reference>
<accession>A0A8C9RXS7</accession>
<dbReference type="PROSITE" id="PS00247">
    <property type="entry name" value="HBGF_FGF"/>
    <property type="match status" value="1"/>
</dbReference>
<evidence type="ECO:0000313" key="5">
    <source>
        <dbReference type="Proteomes" id="UP000694397"/>
    </source>
</evidence>
<dbReference type="KEGG" id="sfm:108923927"/>
<evidence type="ECO:0000256" key="2">
    <source>
        <dbReference type="RuleBase" id="RU049442"/>
    </source>
</evidence>
<dbReference type="SMART" id="SM00442">
    <property type="entry name" value="FGF"/>
    <property type="match status" value="1"/>
</dbReference>
<dbReference type="AlphaFoldDB" id="A0A8C9RXS7"/>
<feature type="transmembrane region" description="Helical" evidence="3">
    <location>
        <begin position="6"/>
        <end position="31"/>
    </location>
</feature>
<dbReference type="PRINTS" id="PR00262">
    <property type="entry name" value="IL1HBGF"/>
</dbReference>
<comment type="similarity">
    <text evidence="1 2">Belongs to the heparin-binding growth factors family.</text>
</comment>
<keyword evidence="5" id="KW-1185">Reference proteome</keyword>
<evidence type="ECO:0000313" key="4">
    <source>
        <dbReference type="Ensembl" id="ENSSFOP00015024682.1"/>
    </source>
</evidence>
<keyword evidence="3" id="KW-1133">Transmembrane helix</keyword>
<sequence length="277" mass="31976">MVSCYSFIWTFMFFFFFLYSKTFTFWFLIYLTSSTVHCLWFLPFLLLHFCFLFGTSFLEFPTPSDVQMSTPFLFFAFLLLFFPLSLSFYLPDSNPLLSFSDQVRERHLYTANKRQGLFLEMTSDGMVRGNPVQTANSVMELRSVTAGETVIRGVSSSLYLCADETGQLRGQKIYTEADCTFNELLLEDGYTLFLSVRHRLPVSLTKKRSLENRVPPFSQFLPVQNQLFSAQGREENKGQSKTPNTEYLDLNSDDPFGIELKDLVLSPEFNANFPHSP</sequence>
<feature type="transmembrane region" description="Helical" evidence="3">
    <location>
        <begin position="38"/>
        <end position="58"/>
    </location>
</feature>
<proteinExistence type="inferred from homology"/>
<keyword evidence="3" id="KW-0472">Membrane</keyword>
<dbReference type="PANTHER" id="PTHR11486">
    <property type="entry name" value="FIBROBLAST GROWTH FACTOR"/>
    <property type="match status" value="1"/>
</dbReference>
<reference evidence="4" key="2">
    <citation type="submission" date="2025-08" db="UniProtKB">
        <authorList>
            <consortium name="Ensembl"/>
        </authorList>
    </citation>
    <scope>IDENTIFICATION</scope>
</reference>
<evidence type="ECO:0000256" key="3">
    <source>
        <dbReference type="SAM" id="Phobius"/>
    </source>
</evidence>
<protein>
    <recommendedName>
        <fullName evidence="2">Fibroblast growth factor</fullName>
        <shortName evidence="2">FGF</shortName>
    </recommendedName>
</protein>
<dbReference type="InterPro" id="IPR008996">
    <property type="entry name" value="IL1/FGF"/>
</dbReference>
<dbReference type="SUPFAM" id="SSF50353">
    <property type="entry name" value="Cytokine"/>
    <property type="match status" value="1"/>
</dbReference>
<dbReference type="Proteomes" id="UP000694397">
    <property type="component" value="Chromosome 20"/>
</dbReference>
<organism evidence="4 5">
    <name type="scientific">Scleropages formosus</name>
    <name type="common">Asian bonytongue</name>
    <name type="synonym">Osteoglossum formosum</name>
    <dbReference type="NCBI Taxonomy" id="113540"/>
    <lineage>
        <taxon>Eukaryota</taxon>
        <taxon>Metazoa</taxon>
        <taxon>Chordata</taxon>
        <taxon>Craniata</taxon>
        <taxon>Vertebrata</taxon>
        <taxon>Euteleostomi</taxon>
        <taxon>Actinopterygii</taxon>
        <taxon>Neopterygii</taxon>
        <taxon>Teleostei</taxon>
        <taxon>Osteoglossocephala</taxon>
        <taxon>Osteoglossomorpha</taxon>
        <taxon>Osteoglossiformes</taxon>
        <taxon>Osteoglossidae</taxon>
        <taxon>Scleropages</taxon>
    </lineage>
</organism>
<evidence type="ECO:0000256" key="1">
    <source>
        <dbReference type="ARBA" id="ARBA00007936"/>
    </source>
</evidence>
<dbReference type="Ensembl" id="ENSSFOT00015024950.2">
    <property type="protein sequence ID" value="ENSSFOP00015024682.1"/>
    <property type="gene ID" value="ENSSFOG00015015876.2"/>
</dbReference>
<dbReference type="InterPro" id="IPR002209">
    <property type="entry name" value="Fibroblast_GF_fam"/>
</dbReference>
<dbReference type="Pfam" id="PF00167">
    <property type="entry name" value="FGF"/>
    <property type="match status" value="1"/>
</dbReference>
<dbReference type="OrthoDB" id="5987799at2759"/>
<keyword evidence="3" id="KW-0812">Transmembrane</keyword>
<dbReference type="GO" id="GO:0008083">
    <property type="term" value="F:growth factor activity"/>
    <property type="evidence" value="ECO:0007669"/>
    <property type="project" value="InterPro"/>
</dbReference>
<feature type="transmembrane region" description="Helical" evidence="3">
    <location>
        <begin position="70"/>
        <end position="90"/>
    </location>
</feature>
<dbReference type="CTD" id="26291"/>